<keyword evidence="2" id="KW-1185">Reference proteome</keyword>
<dbReference type="RefSeq" id="WP_012824852.1">
    <property type="nucleotide sequence ID" value="NC_013422.1"/>
</dbReference>
<evidence type="ECO:0000313" key="1">
    <source>
        <dbReference type="EMBL" id="ACX96820.1"/>
    </source>
</evidence>
<dbReference type="KEGG" id="hna:Hneap_1998"/>
<dbReference type="AlphaFoldDB" id="D0KVJ0"/>
<protein>
    <recommendedName>
        <fullName evidence="3">DUF945 domain-containing protein</fullName>
    </recommendedName>
</protein>
<dbReference type="EMBL" id="CP001801">
    <property type="protein sequence ID" value="ACX96820.1"/>
    <property type="molecule type" value="Genomic_DNA"/>
</dbReference>
<evidence type="ECO:0000313" key="2">
    <source>
        <dbReference type="Proteomes" id="UP000009102"/>
    </source>
</evidence>
<dbReference type="STRING" id="555778.Hneap_1998"/>
<dbReference type="InterPro" id="IPR010352">
    <property type="entry name" value="DUF945"/>
</dbReference>
<dbReference type="Pfam" id="PF06097">
    <property type="entry name" value="DUF945"/>
    <property type="match status" value="1"/>
</dbReference>
<accession>D0KVJ0</accession>
<dbReference type="Proteomes" id="UP000009102">
    <property type="component" value="Chromosome"/>
</dbReference>
<evidence type="ECO:0008006" key="3">
    <source>
        <dbReference type="Google" id="ProtNLM"/>
    </source>
</evidence>
<gene>
    <name evidence="1" type="ordered locus">Hneap_1998</name>
</gene>
<dbReference type="eggNOG" id="COG5339">
    <property type="taxonomic scope" value="Bacteria"/>
</dbReference>
<dbReference type="HOGENOM" id="CLU_615064_0_0_6"/>
<organism evidence="1 2">
    <name type="scientific">Halothiobacillus neapolitanus (strain ATCC 23641 / DSM 15147 / CIP 104769 / NCIMB 8539 / c2)</name>
    <name type="common">Thiobacillus neapolitanus</name>
    <dbReference type="NCBI Taxonomy" id="555778"/>
    <lineage>
        <taxon>Bacteria</taxon>
        <taxon>Pseudomonadati</taxon>
        <taxon>Pseudomonadota</taxon>
        <taxon>Gammaproteobacteria</taxon>
        <taxon>Chromatiales</taxon>
        <taxon>Halothiobacillaceae</taxon>
        <taxon>Halothiobacillus</taxon>
    </lineage>
</organism>
<sequence length="445" mass="47203">MNKLAIGLGVVIVAGIAAAPYVSGMMIEKRMQSVSALPGLSDGITWSLDSYQRGYLSSTATSHVTLAGADGTRYLIHFKHTINQIPGVDGRYATIQTVWVPDTEIKPQVEQLFSGKEPVVLNTALSVFGGAHTEGEFAPINQPQVTFSGGTMTIDAAASGKFAYTGAFDSLNITGQKDDKGMPQSAAFKGITLDADGVMDKKSHIAWNSQFAMKVASLTVGNEGALSGLALTSHSLRTGDDFAVDVGLDVANADFSAAPPAFRTMKDLKFKYGISRVDAPALEDIVKQAQLAQKQTMGDPDKIKQAVSMSVMTHLPALLNAGPKFEIDPISFKLPDGTVALHFSAELPPGHGKEGMNNPMSLLNLLDMKGDFSVPEAVYQAAQTEAGPDRQAVNEQQLQQMVQKGYITQSNGMLSTNFAFKAGQLTINGLPANDLLGVMSAMSAR</sequence>
<reference evidence="1 2" key="1">
    <citation type="submission" date="2009-10" db="EMBL/GenBank/DDBJ databases">
        <title>Complete sequence of Halothiobacillus neapolitanus c2.</title>
        <authorList>
            <consortium name="US DOE Joint Genome Institute"/>
            <person name="Lucas S."/>
            <person name="Copeland A."/>
            <person name="Lapidus A."/>
            <person name="Glavina del Rio T."/>
            <person name="Tice H."/>
            <person name="Bruce D."/>
            <person name="Goodwin L."/>
            <person name="Pitluck S."/>
            <person name="Davenport K."/>
            <person name="Brettin T."/>
            <person name="Detter J.C."/>
            <person name="Han C."/>
            <person name="Tapia R."/>
            <person name="Larimer F."/>
            <person name="Land M."/>
            <person name="Hauser L."/>
            <person name="Kyrpides N."/>
            <person name="Mikhailova N."/>
            <person name="Kerfeld C."/>
            <person name="Cannon G."/>
            <person name="Heinhort S."/>
        </authorList>
    </citation>
    <scope>NUCLEOTIDE SEQUENCE [LARGE SCALE GENOMIC DNA]</scope>
    <source>
        <strain evidence="2">ATCC 23641 / c2</strain>
    </source>
</reference>
<name>D0KVJ0_HALNC</name>
<proteinExistence type="predicted"/>